<reference evidence="3" key="1">
    <citation type="submission" date="2022-03" db="EMBL/GenBank/DDBJ databases">
        <title>De novo assembled genomes of Belliella spp. (Cyclobacteriaceae) strains.</title>
        <authorList>
            <person name="Szabo A."/>
            <person name="Korponai K."/>
            <person name="Felfoldi T."/>
        </authorList>
    </citation>
    <scope>NUCLEOTIDE SEQUENCE</scope>
    <source>
        <strain evidence="3">DSM 107340</strain>
    </source>
</reference>
<keyword evidence="4" id="KW-1185">Reference proteome</keyword>
<evidence type="ECO:0000259" key="2">
    <source>
        <dbReference type="Pfam" id="PF19413"/>
    </source>
</evidence>
<dbReference type="Gene3D" id="1.25.40.10">
    <property type="entry name" value="Tetratricopeptide repeat domain"/>
    <property type="match status" value="1"/>
</dbReference>
<evidence type="ECO:0000313" key="4">
    <source>
        <dbReference type="Proteomes" id="UP001165488"/>
    </source>
</evidence>
<evidence type="ECO:0000256" key="1">
    <source>
        <dbReference type="SAM" id="SignalP"/>
    </source>
</evidence>
<evidence type="ECO:0000313" key="3">
    <source>
        <dbReference type="EMBL" id="MCH7397126.1"/>
    </source>
</evidence>
<name>A0ABS9UKJ0_9BACT</name>
<feature type="chain" id="PRO_5047449932" evidence="1">
    <location>
        <begin position="21"/>
        <end position="421"/>
    </location>
</feature>
<dbReference type="RefSeq" id="WP_241273629.1">
    <property type="nucleotide sequence ID" value="NZ_JAKZGS010000002.1"/>
</dbReference>
<comment type="caution">
    <text evidence="3">The sequence shown here is derived from an EMBL/GenBank/DDBJ whole genome shotgun (WGS) entry which is preliminary data.</text>
</comment>
<dbReference type="SUPFAM" id="SSF48452">
    <property type="entry name" value="TPR-like"/>
    <property type="match status" value="1"/>
</dbReference>
<sequence length="421" mass="49389">MLRALFISIFTLLFSMQVVGQQVDTDSLLKVAYREFNESNNLENAKKLSWKALEIAPDYLDYHVLLGRIHQRLEDLDSARYYFDYVLDRDDSYHEVYFYLIPLIIKTKDYDSASKRIDEAKVIGIDQAPLLMFEHEILVKKGNHRDEYDFLKATLEEYPEISEFRQRFNNLESRFNSDRIGINYSLTGFSREGVGPWHLTGLQYIREREWGSLIGRVNYADRLSAGESISSGFQYEVESYFFTGKTSYSYAGLAYSNDIVFPNLRFGYSFFKNFQKGWEGEVGLRYTVVSPPEGNREFRSGIIGVGKYLGSYWLNLRMFIQNEEDSFYPAFTFTSRYYLGGRFDYLSFIVGYGTSPDERTTLGQFDNRVALESYRFGFGYYKSISEKFFIGVQLMYNYQEYNPSFAQNEYEGSLNLQYRLK</sequence>
<dbReference type="EMBL" id="JAKZGS010000002">
    <property type="protein sequence ID" value="MCH7397126.1"/>
    <property type="molecule type" value="Genomic_DNA"/>
</dbReference>
<dbReference type="InterPro" id="IPR030887">
    <property type="entry name" value="Beta-barrel_YaiO"/>
</dbReference>
<dbReference type="Proteomes" id="UP001165488">
    <property type="component" value="Unassembled WGS sequence"/>
</dbReference>
<gene>
    <name evidence="3" type="ORF">MM236_03960</name>
</gene>
<accession>A0ABS9UKJ0</accession>
<proteinExistence type="predicted"/>
<keyword evidence="1" id="KW-0732">Signal</keyword>
<feature type="domain" description="YaiO beta-barrel" evidence="2">
    <location>
        <begin position="178"/>
        <end position="358"/>
    </location>
</feature>
<protein>
    <submittedName>
        <fullName evidence="3">YaiO family outer membrane beta-barrel protein</fullName>
    </submittedName>
</protein>
<dbReference type="Pfam" id="PF19413">
    <property type="entry name" value="YaiO"/>
    <property type="match status" value="1"/>
</dbReference>
<organism evidence="3 4">
    <name type="scientific">Belliella calami</name>
    <dbReference type="NCBI Taxonomy" id="2923436"/>
    <lineage>
        <taxon>Bacteria</taxon>
        <taxon>Pseudomonadati</taxon>
        <taxon>Bacteroidota</taxon>
        <taxon>Cytophagia</taxon>
        <taxon>Cytophagales</taxon>
        <taxon>Cyclobacteriaceae</taxon>
        <taxon>Belliella</taxon>
    </lineage>
</organism>
<dbReference type="NCBIfam" id="TIGR04390">
    <property type="entry name" value="OMP_YaiO_dom"/>
    <property type="match status" value="1"/>
</dbReference>
<feature type="signal peptide" evidence="1">
    <location>
        <begin position="1"/>
        <end position="20"/>
    </location>
</feature>
<dbReference type="InterPro" id="IPR011990">
    <property type="entry name" value="TPR-like_helical_dom_sf"/>
</dbReference>